<name>A0ABV0SN30_9TELE</name>
<reference evidence="3 4" key="1">
    <citation type="submission" date="2021-06" db="EMBL/GenBank/DDBJ databases">
        <authorList>
            <person name="Palmer J.M."/>
        </authorList>
    </citation>
    <scope>NUCLEOTIDE SEQUENCE [LARGE SCALE GENOMIC DNA]</scope>
    <source>
        <strain evidence="4">if_2019</strain>
        <tissue evidence="3">Muscle</tissue>
    </source>
</reference>
<dbReference type="Gene3D" id="3.10.450.10">
    <property type="match status" value="1"/>
</dbReference>
<dbReference type="Proteomes" id="UP001482620">
    <property type="component" value="Unassembled WGS sequence"/>
</dbReference>
<accession>A0ABV0SN30</accession>
<evidence type="ECO:0000313" key="3">
    <source>
        <dbReference type="EMBL" id="MEQ2221970.1"/>
    </source>
</evidence>
<dbReference type="SMART" id="SM00043">
    <property type="entry name" value="CY"/>
    <property type="match status" value="1"/>
</dbReference>
<evidence type="ECO:0000259" key="2">
    <source>
        <dbReference type="SMART" id="SM00043"/>
    </source>
</evidence>
<dbReference type="PANTHER" id="PTHR46186">
    <property type="entry name" value="CYSTATIN"/>
    <property type="match status" value="1"/>
</dbReference>
<evidence type="ECO:0000256" key="1">
    <source>
        <dbReference type="ARBA" id="ARBA00009403"/>
    </source>
</evidence>
<feature type="domain" description="Cystatin" evidence="2">
    <location>
        <begin position="2"/>
        <end position="94"/>
    </location>
</feature>
<proteinExistence type="inferred from homology"/>
<comment type="similarity">
    <text evidence="1">Belongs to the cystatin family.</text>
</comment>
<gene>
    <name evidence="3" type="ORF">ILYODFUR_021098</name>
</gene>
<sequence>MGIFYLPRLQDANIIDQEFQNALSFAVARHNSGIKTYPSLRHVVNIVSAQVQVVEGLKYVIVVTLGRTNCEKGQPNMGCTVYTDPAQAQIYQCTFTGSMI</sequence>
<dbReference type="EMBL" id="JAHRIQ010002224">
    <property type="protein sequence ID" value="MEQ2221970.1"/>
    <property type="molecule type" value="Genomic_DNA"/>
</dbReference>
<protein>
    <recommendedName>
        <fullName evidence="2">Cystatin domain-containing protein</fullName>
    </recommendedName>
</protein>
<dbReference type="PANTHER" id="PTHR46186:SF12">
    <property type="entry name" value="CYSTATIN C (AMYLOID ANGIOPATHY AND CEREBRAL HEMORRHAGE)-RELATED"/>
    <property type="match status" value="1"/>
</dbReference>
<dbReference type="Pfam" id="PF00031">
    <property type="entry name" value="Cystatin"/>
    <property type="match status" value="1"/>
</dbReference>
<dbReference type="InterPro" id="IPR000010">
    <property type="entry name" value="Cystatin_dom"/>
</dbReference>
<organism evidence="3 4">
    <name type="scientific">Ilyodon furcidens</name>
    <name type="common">goldbreast splitfin</name>
    <dbReference type="NCBI Taxonomy" id="33524"/>
    <lineage>
        <taxon>Eukaryota</taxon>
        <taxon>Metazoa</taxon>
        <taxon>Chordata</taxon>
        <taxon>Craniata</taxon>
        <taxon>Vertebrata</taxon>
        <taxon>Euteleostomi</taxon>
        <taxon>Actinopterygii</taxon>
        <taxon>Neopterygii</taxon>
        <taxon>Teleostei</taxon>
        <taxon>Neoteleostei</taxon>
        <taxon>Acanthomorphata</taxon>
        <taxon>Ovalentaria</taxon>
        <taxon>Atherinomorphae</taxon>
        <taxon>Cyprinodontiformes</taxon>
        <taxon>Goodeidae</taxon>
        <taxon>Ilyodon</taxon>
    </lineage>
</organism>
<dbReference type="InterPro" id="IPR046350">
    <property type="entry name" value="Cystatin_sf"/>
</dbReference>
<dbReference type="CDD" id="cd00042">
    <property type="entry name" value="CY"/>
    <property type="match status" value="1"/>
</dbReference>
<comment type="caution">
    <text evidence="3">The sequence shown here is derived from an EMBL/GenBank/DDBJ whole genome shotgun (WGS) entry which is preliminary data.</text>
</comment>
<evidence type="ECO:0000313" key="4">
    <source>
        <dbReference type="Proteomes" id="UP001482620"/>
    </source>
</evidence>
<dbReference type="SUPFAM" id="SSF54403">
    <property type="entry name" value="Cystatin/monellin"/>
    <property type="match status" value="1"/>
</dbReference>
<keyword evidence="4" id="KW-1185">Reference proteome</keyword>